<dbReference type="EMBL" id="JAJAGO010000007">
    <property type="protein sequence ID" value="MCT2591648.1"/>
    <property type="molecule type" value="Genomic_DNA"/>
</dbReference>
<dbReference type="Pfam" id="PF01370">
    <property type="entry name" value="Epimerase"/>
    <property type="match status" value="1"/>
</dbReference>
<organism evidence="7 8">
    <name type="scientific">Streptomyces gossypii</name>
    <dbReference type="NCBI Taxonomy" id="2883101"/>
    <lineage>
        <taxon>Bacteria</taxon>
        <taxon>Bacillati</taxon>
        <taxon>Actinomycetota</taxon>
        <taxon>Actinomycetes</taxon>
        <taxon>Kitasatosporales</taxon>
        <taxon>Streptomycetaceae</taxon>
        <taxon>Streptomyces</taxon>
    </lineage>
</organism>
<dbReference type="InterPro" id="IPR001509">
    <property type="entry name" value="Epimerase_deHydtase"/>
</dbReference>
<dbReference type="RefSeq" id="WP_260218962.1">
    <property type="nucleotide sequence ID" value="NZ_JAJAGO010000007.1"/>
</dbReference>
<dbReference type="PANTHER" id="PTHR43078:SF6">
    <property type="entry name" value="UDP-GLUCURONIC ACID DECARBOXYLASE 1"/>
    <property type="match status" value="1"/>
</dbReference>
<sequence length="329" mass="36787">MRRRVLVTGGAGFIGSHLCERLLDDGHEVVCMDNLFTGQRRNISHLLESPRFEFTRHDVAEPFHVEVDQIYHLACPASPTHYQRNPVRTIRISVQGTLNTLELARETGARLFVASTSEVYGDPEVHPQPEGYWGHVNPVGIRACYDEGKRCAEALAVSFARQYGVEIRLGRIFNTYGPRMQENDGRVVSNFTVQALRGEPLTVYGDGSQTRSLCYVDDLVDAIVRFMRTETDAEPVNLGNPQETTVEQIAREIRRLAGSSSELVFRPLPEDDPTRRRPDISRAGALFGWEPKIDLEDGLRRTIAEFSSRTAREEASPGAGPLAVPQRAS</sequence>
<dbReference type="InterPro" id="IPR036291">
    <property type="entry name" value="NAD(P)-bd_dom_sf"/>
</dbReference>
<dbReference type="Gene3D" id="3.40.50.720">
    <property type="entry name" value="NAD(P)-binding Rossmann-like Domain"/>
    <property type="match status" value="1"/>
</dbReference>
<keyword evidence="4" id="KW-0456">Lyase</keyword>
<dbReference type="InterPro" id="IPR044516">
    <property type="entry name" value="UXS-like"/>
</dbReference>
<dbReference type="Proteomes" id="UP001156389">
    <property type="component" value="Unassembled WGS sequence"/>
</dbReference>
<name>A0ABT2JVF4_9ACTN</name>
<evidence type="ECO:0000313" key="7">
    <source>
        <dbReference type="EMBL" id="MCT2591648.1"/>
    </source>
</evidence>
<proteinExistence type="predicted"/>
<evidence type="ECO:0000256" key="4">
    <source>
        <dbReference type="ARBA" id="ARBA00023239"/>
    </source>
</evidence>
<evidence type="ECO:0000256" key="5">
    <source>
        <dbReference type="SAM" id="MobiDB-lite"/>
    </source>
</evidence>
<feature type="region of interest" description="Disordered" evidence="5">
    <location>
        <begin position="308"/>
        <end position="329"/>
    </location>
</feature>
<keyword evidence="3" id="KW-0520">NAD</keyword>
<evidence type="ECO:0000256" key="3">
    <source>
        <dbReference type="ARBA" id="ARBA00023027"/>
    </source>
</evidence>
<evidence type="ECO:0000256" key="2">
    <source>
        <dbReference type="ARBA" id="ARBA00022793"/>
    </source>
</evidence>
<evidence type="ECO:0000313" key="8">
    <source>
        <dbReference type="Proteomes" id="UP001156389"/>
    </source>
</evidence>
<dbReference type="PANTHER" id="PTHR43078">
    <property type="entry name" value="UDP-GLUCURONIC ACID DECARBOXYLASE-RELATED"/>
    <property type="match status" value="1"/>
</dbReference>
<protein>
    <submittedName>
        <fullName evidence="7">SDR family oxidoreductase</fullName>
    </submittedName>
</protein>
<reference evidence="7 8" key="1">
    <citation type="submission" date="2021-10" db="EMBL/GenBank/DDBJ databases">
        <title>Streptomyces gossypii sp. nov., isolated from soil collected from cotton field.</title>
        <authorList>
            <person name="Ge X."/>
            <person name="Chen X."/>
            <person name="Liu W."/>
        </authorList>
    </citation>
    <scope>NUCLEOTIDE SEQUENCE [LARGE SCALE GENOMIC DNA]</scope>
    <source>
        <strain evidence="7 8">N2-109</strain>
    </source>
</reference>
<dbReference type="CDD" id="cd05230">
    <property type="entry name" value="UGD_SDR_e"/>
    <property type="match status" value="1"/>
</dbReference>
<evidence type="ECO:0000259" key="6">
    <source>
        <dbReference type="Pfam" id="PF01370"/>
    </source>
</evidence>
<accession>A0ABT2JVF4</accession>
<keyword evidence="8" id="KW-1185">Reference proteome</keyword>
<keyword evidence="2" id="KW-0210">Decarboxylase</keyword>
<dbReference type="SUPFAM" id="SSF51735">
    <property type="entry name" value="NAD(P)-binding Rossmann-fold domains"/>
    <property type="match status" value="1"/>
</dbReference>
<evidence type="ECO:0000256" key="1">
    <source>
        <dbReference type="ARBA" id="ARBA00001911"/>
    </source>
</evidence>
<comment type="caution">
    <text evidence="7">The sequence shown here is derived from an EMBL/GenBank/DDBJ whole genome shotgun (WGS) entry which is preliminary data.</text>
</comment>
<feature type="domain" description="NAD-dependent epimerase/dehydratase" evidence="6">
    <location>
        <begin position="5"/>
        <end position="239"/>
    </location>
</feature>
<gene>
    <name evidence="7" type="ORF">LHJ74_17390</name>
</gene>
<comment type="cofactor">
    <cofactor evidence="1">
        <name>NAD(+)</name>
        <dbReference type="ChEBI" id="CHEBI:57540"/>
    </cofactor>
</comment>